<evidence type="ECO:0000313" key="16">
    <source>
        <dbReference type="Proteomes" id="UP000297713"/>
    </source>
</evidence>
<evidence type="ECO:0000256" key="3">
    <source>
        <dbReference type="ARBA" id="ARBA00006490"/>
    </source>
</evidence>
<dbReference type="Proteomes" id="UP000297713">
    <property type="component" value="Unassembled WGS sequence"/>
</dbReference>
<keyword evidence="10 13" id="KW-0411">Iron-sulfur</keyword>
<dbReference type="RefSeq" id="WP_134440479.1">
    <property type="nucleotide sequence ID" value="NZ_LXQC01000154.1"/>
</dbReference>
<dbReference type="NCBIfam" id="TIGR03402">
    <property type="entry name" value="FeS_nifS"/>
    <property type="match status" value="1"/>
</dbReference>
<dbReference type="InterPro" id="IPR015421">
    <property type="entry name" value="PyrdxlP-dep_Trfase_major"/>
</dbReference>
<dbReference type="InterPro" id="IPR015424">
    <property type="entry name" value="PyrdxlP-dep_Trfase"/>
</dbReference>
<keyword evidence="7 13" id="KW-0479">Metal-binding</keyword>
<reference evidence="15 16" key="1">
    <citation type="submission" date="2016-05" db="EMBL/GenBank/DDBJ databases">
        <title>Diversity and Homogeneity among Thermoacidophilic Verrucomicrobia Methanotrophs Linked with Geographical Origin.</title>
        <authorList>
            <person name="Erikstad H.-A."/>
            <person name="Smestad N.B."/>
            <person name="Ceballos R.M."/>
            <person name="Birkeland N.-K."/>
        </authorList>
    </citation>
    <scope>NUCLEOTIDE SEQUENCE [LARGE SCALE GENOMIC DNA]</scope>
    <source>
        <strain evidence="15 16">Phi</strain>
    </source>
</reference>
<dbReference type="InterPro" id="IPR017772">
    <property type="entry name" value="Cys_deSase_NifS_bac/arc"/>
</dbReference>
<organism evidence="15 16">
    <name type="scientific">Methylacidiphilum caldifontis</name>
    <dbReference type="NCBI Taxonomy" id="2795386"/>
    <lineage>
        <taxon>Bacteria</taxon>
        <taxon>Pseudomonadati</taxon>
        <taxon>Verrucomicrobiota</taxon>
        <taxon>Methylacidiphilae</taxon>
        <taxon>Methylacidiphilales</taxon>
        <taxon>Methylacidiphilaceae</taxon>
        <taxon>Methylacidiphilum (ex Ratnadevi et al. 2023)</taxon>
    </lineage>
</organism>
<evidence type="ECO:0000256" key="11">
    <source>
        <dbReference type="ARBA" id="ARBA00050776"/>
    </source>
</evidence>
<evidence type="ECO:0000256" key="6">
    <source>
        <dbReference type="ARBA" id="ARBA00022679"/>
    </source>
</evidence>
<comment type="catalytic activity">
    <reaction evidence="11 13">
        <text>(sulfur carrier)-H + L-cysteine = (sulfur carrier)-SH + L-alanine</text>
        <dbReference type="Rhea" id="RHEA:43892"/>
        <dbReference type="Rhea" id="RHEA-COMP:14737"/>
        <dbReference type="Rhea" id="RHEA-COMP:14739"/>
        <dbReference type="ChEBI" id="CHEBI:29917"/>
        <dbReference type="ChEBI" id="CHEBI:35235"/>
        <dbReference type="ChEBI" id="CHEBI:57972"/>
        <dbReference type="ChEBI" id="CHEBI:64428"/>
        <dbReference type="EC" id="2.8.1.7"/>
    </reaction>
</comment>
<accession>A0A4Y8P9S1</accession>
<evidence type="ECO:0000256" key="8">
    <source>
        <dbReference type="ARBA" id="ARBA00022898"/>
    </source>
</evidence>
<dbReference type="FunFam" id="3.40.640.10:FF:000084">
    <property type="entry name" value="IscS-like cysteine desulfurase"/>
    <property type="match status" value="1"/>
</dbReference>
<dbReference type="GO" id="GO:0031071">
    <property type="term" value="F:cysteine desulfurase activity"/>
    <property type="evidence" value="ECO:0007669"/>
    <property type="project" value="UniProtKB-EC"/>
</dbReference>
<dbReference type="InterPro" id="IPR020578">
    <property type="entry name" value="Aminotrans_V_PyrdxlP_BS"/>
</dbReference>
<dbReference type="GO" id="GO:0006520">
    <property type="term" value="P:amino acid metabolic process"/>
    <property type="evidence" value="ECO:0007669"/>
    <property type="project" value="InterPro"/>
</dbReference>
<dbReference type="GO" id="GO:0051536">
    <property type="term" value="F:iron-sulfur cluster binding"/>
    <property type="evidence" value="ECO:0007669"/>
    <property type="project" value="UniProtKB-KW"/>
</dbReference>
<comment type="similarity">
    <text evidence="3 13">Belongs to the class-V pyridoxal-phosphate-dependent aminotransferase family. NifS/IscS subfamily.</text>
</comment>
<dbReference type="GO" id="GO:0030170">
    <property type="term" value="F:pyridoxal phosphate binding"/>
    <property type="evidence" value="ECO:0007669"/>
    <property type="project" value="InterPro"/>
</dbReference>
<proteinExistence type="inferred from homology"/>
<comment type="cofactor">
    <cofactor evidence="1 12">
        <name>pyridoxal 5'-phosphate</name>
        <dbReference type="ChEBI" id="CHEBI:597326"/>
    </cofactor>
</comment>
<dbReference type="InterPro" id="IPR015422">
    <property type="entry name" value="PyrdxlP-dep_Trfase_small"/>
</dbReference>
<evidence type="ECO:0000256" key="7">
    <source>
        <dbReference type="ARBA" id="ARBA00022723"/>
    </source>
</evidence>
<feature type="domain" description="Aminotransferase class V" evidence="14">
    <location>
        <begin position="4"/>
        <end position="362"/>
    </location>
</feature>
<keyword evidence="16" id="KW-1185">Reference proteome</keyword>
<dbReference type="SUPFAM" id="SSF53383">
    <property type="entry name" value="PLP-dependent transferases"/>
    <property type="match status" value="1"/>
</dbReference>
<keyword evidence="8 13" id="KW-0663">Pyridoxal phosphate</keyword>
<evidence type="ECO:0000256" key="9">
    <source>
        <dbReference type="ARBA" id="ARBA00023004"/>
    </source>
</evidence>
<dbReference type="Gene3D" id="1.10.260.50">
    <property type="match status" value="1"/>
</dbReference>
<evidence type="ECO:0000256" key="1">
    <source>
        <dbReference type="ARBA" id="ARBA00001933"/>
    </source>
</evidence>
<dbReference type="PANTHER" id="PTHR11601:SF34">
    <property type="entry name" value="CYSTEINE DESULFURASE"/>
    <property type="match status" value="1"/>
</dbReference>
<dbReference type="InterPro" id="IPR000192">
    <property type="entry name" value="Aminotrans_V_dom"/>
</dbReference>
<comment type="subunit">
    <text evidence="4">Homodimer.</text>
</comment>
<evidence type="ECO:0000256" key="13">
    <source>
        <dbReference type="RuleBase" id="RU364075"/>
    </source>
</evidence>
<evidence type="ECO:0000256" key="12">
    <source>
        <dbReference type="RuleBase" id="RU004504"/>
    </source>
</evidence>
<dbReference type="AlphaFoldDB" id="A0A4Y8P9S1"/>
<dbReference type="Gene3D" id="3.90.1150.10">
    <property type="entry name" value="Aspartate Aminotransferase, domain 1"/>
    <property type="match status" value="1"/>
</dbReference>
<keyword evidence="6 13" id="KW-0808">Transferase</keyword>
<comment type="caution">
    <text evidence="15">The sequence shown here is derived from an EMBL/GenBank/DDBJ whole genome shotgun (WGS) entry which is preliminary data.</text>
</comment>
<dbReference type="EC" id="2.8.1.7" evidence="5 13"/>
<sequence>MRLIYLDNNATTPVDPEVLKEMVPFFSVYYGNPSSPHRLGQEAKQYVKKARNAIARFLCCQEEEIVFTSCGTESNNAAILSALRTTGKKRIVTTSTEHSAIQELCLDLEKRGVEIDRMAVNSLGLIDLEELEKKINEHTAIVSVMWANNETGVIFPVEQIAKICKERGVLFHTDAVQAIGKIPIDLSQVPIDFLSLTGHKFYAPKGIGVLFVRKGSPFEPLIRGGSQEMRRRAGTENVPSIVGMGKAIAILSQRMDEENKRIRALRDLLETRILSEIPFTKLNGDREYRIPNTSNICFKGIDAETLLLDLDQKGICASGGSACTTGSLKPSKVLTAMGLSPLDAKSSVRFSLGRHNTEEEIQFAVDEIIKSVKKIRKTMPKS</sequence>
<dbReference type="GO" id="GO:0046872">
    <property type="term" value="F:metal ion binding"/>
    <property type="evidence" value="ECO:0007669"/>
    <property type="project" value="UniProtKB-KW"/>
</dbReference>
<evidence type="ECO:0000256" key="10">
    <source>
        <dbReference type="ARBA" id="ARBA00023014"/>
    </source>
</evidence>
<dbReference type="OrthoDB" id="9808002at2"/>
<dbReference type="Gene3D" id="3.40.640.10">
    <property type="entry name" value="Type I PLP-dependent aspartate aminotransferase-like (Major domain)"/>
    <property type="match status" value="1"/>
</dbReference>
<keyword evidence="9 13" id="KW-0408">Iron</keyword>
<dbReference type="Pfam" id="PF00266">
    <property type="entry name" value="Aminotran_5"/>
    <property type="match status" value="1"/>
</dbReference>
<dbReference type="InterPro" id="IPR016454">
    <property type="entry name" value="Cysteine_dSase"/>
</dbReference>
<evidence type="ECO:0000256" key="4">
    <source>
        <dbReference type="ARBA" id="ARBA00011738"/>
    </source>
</evidence>
<comment type="function">
    <text evidence="2">Catalyzes the removal of elemental sulfur atoms from cysteine to produce alanine. Seems to participate in the biosynthesis of the nitrogenase metalloclusters by providing the inorganic sulfur required for the Fe-S core formation.</text>
</comment>
<gene>
    <name evidence="15" type="ORF">A7Q10_01025</name>
</gene>
<dbReference type="PROSITE" id="PS00595">
    <property type="entry name" value="AA_TRANSFER_CLASS_5"/>
    <property type="match status" value="1"/>
</dbReference>
<dbReference type="PIRSF" id="PIRSF005572">
    <property type="entry name" value="NifS"/>
    <property type="match status" value="1"/>
</dbReference>
<dbReference type="EMBL" id="LXQC01000154">
    <property type="protein sequence ID" value="TFE67399.1"/>
    <property type="molecule type" value="Genomic_DNA"/>
</dbReference>
<dbReference type="PANTHER" id="PTHR11601">
    <property type="entry name" value="CYSTEINE DESULFURYLASE FAMILY MEMBER"/>
    <property type="match status" value="1"/>
</dbReference>
<protein>
    <recommendedName>
        <fullName evidence="5 13">Cysteine desulfurase</fullName>
        <ecNumber evidence="5 13">2.8.1.7</ecNumber>
    </recommendedName>
    <alternativeName>
        <fullName evidence="13">Nitrogenase metalloclusters biosynthesis protein NifS</fullName>
    </alternativeName>
</protein>
<evidence type="ECO:0000259" key="14">
    <source>
        <dbReference type="Pfam" id="PF00266"/>
    </source>
</evidence>
<evidence type="ECO:0000256" key="5">
    <source>
        <dbReference type="ARBA" id="ARBA00012239"/>
    </source>
</evidence>
<name>A0A4Y8P9S1_9BACT</name>
<evidence type="ECO:0000313" key="15">
    <source>
        <dbReference type="EMBL" id="TFE67399.1"/>
    </source>
</evidence>
<evidence type="ECO:0000256" key="2">
    <source>
        <dbReference type="ARBA" id="ARBA00003120"/>
    </source>
</evidence>